<evidence type="ECO:0000259" key="11">
    <source>
        <dbReference type="PROSITE" id="PS50106"/>
    </source>
</evidence>
<keyword evidence="8" id="KW-0206">Cytoskeleton</keyword>
<gene>
    <name evidence="14" type="ORF">HJG63_017580</name>
</gene>
<dbReference type="PROSITE" id="PS51307">
    <property type="entry name" value="ASD2"/>
    <property type="match status" value="1"/>
</dbReference>
<accession>A0A7J8B8H0</accession>
<dbReference type="InterPro" id="IPR036034">
    <property type="entry name" value="PDZ_sf"/>
</dbReference>
<comment type="subcellular location">
    <subcellularLocation>
        <location evidence="1">Cytoplasm</location>
        <location evidence="1">Cytoskeleton</location>
    </subcellularLocation>
</comment>
<dbReference type="Proteomes" id="UP000593571">
    <property type="component" value="Unassembled WGS sequence"/>
</dbReference>
<dbReference type="InterPro" id="IPR001478">
    <property type="entry name" value="PDZ"/>
</dbReference>
<dbReference type="InterPro" id="IPR014800">
    <property type="entry name" value="ASD1_dom"/>
</dbReference>
<feature type="region of interest" description="Disordered" evidence="10">
    <location>
        <begin position="251"/>
        <end position="423"/>
    </location>
</feature>
<dbReference type="CDD" id="cd06750">
    <property type="entry name" value="PDZ_shroom2_3_4-like"/>
    <property type="match status" value="1"/>
</dbReference>
<feature type="compositionally biased region" description="Basic and acidic residues" evidence="10">
    <location>
        <begin position="933"/>
        <end position="953"/>
    </location>
</feature>
<keyword evidence="4" id="KW-0963">Cytoplasm</keyword>
<dbReference type="PROSITE" id="PS50106">
    <property type="entry name" value="PDZ"/>
    <property type="match status" value="1"/>
</dbReference>
<feature type="compositionally biased region" description="Basic and acidic residues" evidence="10">
    <location>
        <begin position="839"/>
        <end position="848"/>
    </location>
</feature>
<dbReference type="SMART" id="SM00228">
    <property type="entry name" value="PDZ"/>
    <property type="match status" value="1"/>
</dbReference>
<feature type="compositionally biased region" description="Basic and acidic residues" evidence="10">
    <location>
        <begin position="987"/>
        <end position="1001"/>
    </location>
</feature>
<proteinExistence type="inferred from homology"/>
<dbReference type="Pfam" id="PF08687">
    <property type="entry name" value="ASD2"/>
    <property type="match status" value="1"/>
</dbReference>
<dbReference type="GO" id="GO:0051015">
    <property type="term" value="F:actin filament binding"/>
    <property type="evidence" value="ECO:0007669"/>
    <property type="project" value="InterPro"/>
</dbReference>
<evidence type="ECO:0000259" key="13">
    <source>
        <dbReference type="PROSITE" id="PS51307"/>
    </source>
</evidence>
<feature type="region of interest" description="Disordered" evidence="10">
    <location>
        <begin position="171"/>
        <end position="196"/>
    </location>
</feature>
<dbReference type="GO" id="GO:0005912">
    <property type="term" value="C:adherens junction"/>
    <property type="evidence" value="ECO:0007669"/>
    <property type="project" value="TreeGrafter"/>
</dbReference>
<evidence type="ECO:0000256" key="7">
    <source>
        <dbReference type="ARBA" id="ARBA00023203"/>
    </source>
</evidence>
<evidence type="ECO:0000256" key="5">
    <source>
        <dbReference type="ARBA" id="ARBA00022553"/>
    </source>
</evidence>
<feature type="compositionally biased region" description="Basic and acidic residues" evidence="10">
    <location>
        <begin position="1150"/>
        <end position="1159"/>
    </location>
</feature>
<feature type="region of interest" description="Disordered" evidence="10">
    <location>
        <begin position="134"/>
        <end position="157"/>
    </location>
</feature>
<keyword evidence="15" id="KW-1185">Reference proteome</keyword>
<evidence type="ECO:0000256" key="1">
    <source>
        <dbReference type="ARBA" id="ARBA00004245"/>
    </source>
</evidence>
<feature type="domain" description="PDZ" evidence="11">
    <location>
        <begin position="26"/>
        <end position="108"/>
    </location>
</feature>
<evidence type="ECO:0000256" key="6">
    <source>
        <dbReference type="ARBA" id="ARBA00022701"/>
    </source>
</evidence>
<evidence type="ECO:0000313" key="15">
    <source>
        <dbReference type="Proteomes" id="UP000593571"/>
    </source>
</evidence>
<dbReference type="SUPFAM" id="SSF50156">
    <property type="entry name" value="PDZ domain-like"/>
    <property type="match status" value="1"/>
</dbReference>
<feature type="region of interest" description="Disordered" evidence="10">
    <location>
        <begin position="1116"/>
        <end position="1159"/>
    </location>
</feature>
<dbReference type="InterPro" id="IPR027685">
    <property type="entry name" value="Shroom_fam"/>
</dbReference>
<dbReference type="GO" id="GO:0016324">
    <property type="term" value="C:apical plasma membrane"/>
    <property type="evidence" value="ECO:0007669"/>
    <property type="project" value="TreeGrafter"/>
</dbReference>
<dbReference type="Pfam" id="PF08688">
    <property type="entry name" value="ASD1"/>
    <property type="match status" value="1"/>
</dbReference>
<feature type="compositionally biased region" description="Low complexity" evidence="10">
    <location>
        <begin position="144"/>
        <end position="153"/>
    </location>
</feature>
<evidence type="ECO:0000256" key="8">
    <source>
        <dbReference type="ARBA" id="ARBA00023212"/>
    </source>
</evidence>
<dbReference type="EMBL" id="JACASE010000019">
    <property type="protein sequence ID" value="KAF6394756.1"/>
    <property type="molecule type" value="Genomic_DNA"/>
</dbReference>
<evidence type="ECO:0000256" key="3">
    <source>
        <dbReference type="ARBA" id="ARBA00022473"/>
    </source>
</evidence>
<dbReference type="InterPro" id="IPR014799">
    <property type="entry name" value="ASD2_dom"/>
</dbReference>
<dbReference type="GO" id="GO:0030864">
    <property type="term" value="C:cortical actin cytoskeleton"/>
    <property type="evidence" value="ECO:0007669"/>
    <property type="project" value="TreeGrafter"/>
</dbReference>
<dbReference type="FunFam" id="2.30.42.10:FF:000100">
    <property type="entry name" value="Shroom family member 2"/>
    <property type="match status" value="1"/>
</dbReference>
<feature type="compositionally biased region" description="Basic and acidic residues" evidence="10">
    <location>
        <begin position="262"/>
        <end position="283"/>
    </location>
</feature>
<feature type="domain" description="ASD2" evidence="13">
    <location>
        <begin position="1162"/>
        <end position="1456"/>
    </location>
</feature>
<protein>
    <submittedName>
        <fullName evidence="14">Shroom family member 2</fullName>
    </submittedName>
</protein>
<organism evidence="14 15">
    <name type="scientific">Rousettus aegyptiacus</name>
    <name type="common">Egyptian fruit bat</name>
    <name type="synonym">Pteropus aegyptiacus</name>
    <dbReference type="NCBI Taxonomy" id="9407"/>
    <lineage>
        <taxon>Eukaryota</taxon>
        <taxon>Metazoa</taxon>
        <taxon>Chordata</taxon>
        <taxon>Craniata</taxon>
        <taxon>Vertebrata</taxon>
        <taxon>Euteleostomi</taxon>
        <taxon>Mammalia</taxon>
        <taxon>Eutheria</taxon>
        <taxon>Laurasiatheria</taxon>
        <taxon>Chiroptera</taxon>
        <taxon>Yinpterochiroptera</taxon>
        <taxon>Pteropodoidea</taxon>
        <taxon>Pteropodidae</taxon>
        <taxon>Rousettinae</taxon>
        <taxon>Rousettus</taxon>
    </lineage>
</organism>
<sequence length="1461" mass="156441">MEGAEPRARPEPLAEAAARAADGGRLVEVQLSGGAPWGFTLKGGREHGEPLVITKIEEGSKAAEVDKLLAGDEIVGINDIGLSGFRQEAICLVKGSHKTLKLVVKRRSELGWRPHSWHATKFSDHPETIAAQFSSASDCPPWNSSHHTSSSSSQDLSGAWEHTNLQLASDPFSSLGSMDSLDHPSQPGPSARLSAARSYSGIDRLGGPAKRELAYGLFSTGSGTSDRTLPKADASPSENVVCKAGLWEASRPVGSRQDAQGPEEKVRVPCDSSRSLRPEDRPGPRLATSGRSTFGPIWYVPDKKKVGASPHAPRPPLRSDSFAATKSHEKAQGPASAEAAGGTQPFAGLSRAQPRGDCGPEPAGQQRRPARPGGRRPGSAAGVPVDCGWPASGPGAPRRLQASLSSTDVRLPPSPCGWQHPRQRSDESLFFPWAPLPPREQLRKALAAGRQERRAHRVQDEGAPQGHWPSAGDHSWDSAGQAPSHGAASRPGLPGSARAVQFRDDCWDCAVPAGAGECAPAGPKSRRDPPPQHEAPAGQTADPGDGGAGGRSPGVDQPHTAGPSDRASAKKVADGVSWAEGDSGKISARATPMLHSLSQEGLWPTQGAQQGGGERPPPGEAPLGKPLRRSDRFATSLRNEIQQWRARLQKSKSVTALAAPLEAEAEAEAAGWTAGARAASPESALPGTYTDHVKEAQARVLRATSFRRRDLDPSPASAGQAESPGHRAGEQPAHAAAAARVGEAGPAAAHVARIGGRKRFTAEQKLKSYSEPEKMNEVGLSGAQRPQSEVAVAPFADRWKFFEETSRPASQTLGPRQAASGAPKEKPERARTPGAGGEGGERRQREPARSASSAELAARPRRGAKPGKLEPLRRLGTFAEYQASWRQQKPAPEGGASGRYHSADDILDAGLGPRGGLQQVHERSRSSPSGDLCKQEAPVEPRRPAEDPAEHRALPSTAGAEEGRPAPSACTPAEEPGSAQPANGQKAPREPDGQHVDERAACAKPEALPPSKVRPAPTSAMESSRSPSPQFAPQKLTDKPPLLIQDESSARIERVIDSNTTVKMVPIKIVHSESQPEKESRQGLACAAELPALPSGLERDRIKTLSTSEHSYSRFCVYSRPGAEPEPQPPVQPPAAGDSRASPPELSYVKAREKTAEDLKSEELAREIVGKDKSLADILDPSAKIRTTMDLMEGIFPKDEHLLEEAQQRRKLLPKVTSPRTTEEKKDAPSAPAAVSLATSSTYYSTSAPKAELLIKMKDLQERQAPDDDPGSDLDHDLSVKKQELIESITRKLQVLREARESLLEDIQANGVLGDEVEAIAKDVCKPSELDKFRMFVGDLDKVVNLLLSLSGRLARVENALNDLDENTSPGERQSLLEKQRVLIRQHEDAKELKENLDRRERVVFNILAGRLSDESLADYEHFVKMKSALIIEQRELEDKIHLGEEQLKCLLDSLQPDRGK</sequence>
<feature type="compositionally biased region" description="Low complexity" evidence="10">
    <location>
        <begin position="511"/>
        <end position="523"/>
    </location>
</feature>
<dbReference type="GO" id="GO:0007015">
    <property type="term" value="P:actin filament organization"/>
    <property type="evidence" value="ECO:0007669"/>
    <property type="project" value="TreeGrafter"/>
</dbReference>
<evidence type="ECO:0000256" key="4">
    <source>
        <dbReference type="ARBA" id="ARBA00022490"/>
    </source>
</evidence>
<dbReference type="PANTHER" id="PTHR15012">
    <property type="entry name" value="APICAL PROTEIN/SHROOM-RELATED"/>
    <property type="match status" value="1"/>
</dbReference>
<evidence type="ECO:0000259" key="12">
    <source>
        <dbReference type="PROSITE" id="PS51306"/>
    </source>
</evidence>
<feature type="compositionally biased region" description="Pro residues" evidence="10">
    <location>
        <begin position="1124"/>
        <end position="1133"/>
    </location>
</feature>
<comment type="caution">
    <text evidence="14">The sequence shown here is derived from an EMBL/GenBank/DDBJ whole genome shotgun (WGS) entry which is preliminary data.</text>
</comment>
<keyword evidence="6" id="KW-0493">Microtubule</keyword>
<dbReference type="PANTHER" id="PTHR15012:SF8">
    <property type="entry name" value="PROTEIN SHROOM2"/>
    <property type="match status" value="1"/>
</dbReference>
<keyword evidence="3" id="KW-0217">Developmental protein</keyword>
<name>A0A7J8B8H0_ROUAE</name>
<dbReference type="PROSITE" id="PS51306">
    <property type="entry name" value="ASD1"/>
    <property type="match status" value="1"/>
</dbReference>
<dbReference type="GO" id="GO:0043296">
    <property type="term" value="C:apical junction complex"/>
    <property type="evidence" value="ECO:0007669"/>
    <property type="project" value="TreeGrafter"/>
</dbReference>
<comment type="similarity">
    <text evidence="2">Belongs to the shroom family.</text>
</comment>
<keyword evidence="5" id="KW-0597">Phosphoprotein</keyword>
<dbReference type="Gene3D" id="2.30.42.10">
    <property type="match status" value="1"/>
</dbReference>
<evidence type="ECO:0000256" key="9">
    <source>
        <dbReference type="PROSITE-ProRule" id="PRU00637"/>
    </source>
</evidence>
<feature type="compositionally biased region" description="Polar residues" evidence="10">
    <location>
        <begin position="1020"/>
        <end position="1031"/>
    </location>
</feature>
<feature type="compositionally biased region" description="Basic and acidic residues" evidence="10">
    <location>
        <begin position="760"/>
        <end position="776"/>
    </location>
</feature>
<reference evidence="14 15" key="1">
    <citation type="journal article" date="2020" name="Nature">
        <title>Six reference-quality genomes reveal evolution of bat adaptations.</title>
        <authorList>
            <person name="Jebb D."/>
            <person name="Huang Z."/>
            <person name="Pippel M."/>
            <person name="Hughes G.M."/>
            <person name="Lavrichenko K."/>
            <person name="Devanna P."/>
            <person name="Winkler S."/>
            <person name="Jermiin L.S."/>
            <person name="Skirmuntt E.C."/>
            <person name="Katzourakis A."/>
            <person name="Burkitt-Gray L."/>
            <person name="Ray D.A."/>
            <person name="Sullivan K.A.M."/>
            <person name="Roscito J.G."/>
            <person name="Kirilenko B.M."/>
            <person name="Davalos L.M."/>
            <person name="Corthals A.P."/>
            <person name="Power M.L."/>
            <person name="Jones G."/>
            <person name="Ransome R.D."/>
            <person name="Dechmann D.K.N."/>
            <person name="Locatelli A.G."/>
            <person name="Puechmaille S.J."/>
            <person name="Fedrigo O."/>
            <person name="Jarvis E.D."/>
            <person name="Hiller M."/>
            <person name="Vernes S.C."/>
            <person name="Myers E.W."/>
            <person name="Teeling E.C."/>
        </authorList>
    </citation>
    <scope>NUCLEOTIDE SEQUENCE [LARGE SCALE GENOMIC DNA]</scope>
    <source>
        <strain evidence="14">MRouAeg1</strain>
        <tissue evidence="14">Muscle</tissue>
    </source>
</reference>
<evidence type="ECO:0000313" key="14">
    <source>
        <dbReference type="EMBL" id="KAF6394756.1"/>
    </source>
</evidence>
<feature type="region of interest" description="Disordered" evidence="10">
    <location>
        <begin position="445"/>
        <end position="496"/>
    </location>
</feature>
<feature type="region of interest" description="Disordered" evidence="10">
    <location>
        <begin position="662"/>
        <end position="791"/>
    </location>
</feature>
<evidence type="ECO:0000256" key="2">
    <source>
        <dbReference type="ARBA" id="ARBA00006469"/>
    </source>
</evidence>
<dbReference type="Pfam" id="PF00595">
    <property type="entry name" value="PDZ"/>
    <property type="match status" value="1"/>
</dbReference>
<feature type="region of interest" description="Disordered" evidence="10">
    <location>
        <begin position="803"/>
        <end position="1049"/>
    </location>
</feature>
<feature type="region of interest" description="Disordered" evidence="10">
    <location>
        <begin position="1215"/>
        <end position="1238"/>
    </location>
</feature>
<feature type="region of interest" description="Disordered" evidence="10">
    <location>
        <begin position="511"/>
        <end position="633"/>
    </location>
</feature>
<keyword evidence="7 9" id="KW-0009">Actin-binding</keyword>
<dbReference type="Gene3D" id="6.10.250.3120">
    <property type="match status" value="1"/>
</dbReference>
<dbReference type="GO" id="GO:0005874">
    <property type="term" value="C:microtubule"/>
    <property type="evidence" value="ECO:0007669"/>
    <property type="project" value="UniProtKB-KW"/>
</dbReference>
<feature type="compositionally biased region" description="Low complexity" evidence="10">
    <location>
        <begin position="730"/>
        <end position="750"/>
    </location>
</feature>
<feature type="domain" description="ASD1" evidence="12">
    <location>
        <begin position="693"/>
        <end position="779"/>
    </location>
</feature>
<feature type="compositionally biased region" description="Low complexity" evidence="10">
    <location>
        <begin position="662"/>
        <end position="679"/>
    </location>
</feature>
<evidence type="ECO:0000256" key="10">
    <source>
        <dbReference type="SAM" id="MobiDB-lite"/>
    </source>
</evidence>